<feature type="region of interest" description="Disordered" evidence="1">
    <location>
        <begin position="35"/>
        <end position="67"/>
    </location>
</feature>
<accession>A0A5B7KGV7</accession>
<evidence type="ECO:0000313" key="2">
    <source>
        <dbReference type="EMBL" id="MPD06450.1"/>
    </source>
</evidence>
<sequence length="67" mass="7230">MGVFMSGMRRCHIFGGTDVRREKIDFSRADNTTQVAGSNFPLGTRNAASLPPAPPLTPTPRTPTTAR</sequence>
<organism evidence="2 3">
    <name type="scientific">Portunus trituberculatus</name>
    <name type="common">Swimming crab</name>
    <name type="synonym">Neptunus trituberculatus</name>
    <dbReference type="NCBI Taxonomy" id="210409"/>
    <lineage>
        <taxon>Eukaryota</taxon>
        <taxon>Metazoa</taxon>
        <taxon>Ecdysozoa</taxon>
        <taxon>Arthropoda</taxon>
        <taxon>Crustacea</taxon>
        <taxon>Multicrustacea</taxon>
        <taxon>Malacostraca</taxon>
        <taxon>Eumalacostraca</taxon>
        <taxon>Eucarida</taxon>
        <taxon>Decapoda</taxon>
        <taxon>Pleocyemata</taxon>
        <taxon>Brachyura</taxon>
        <taxon>Eubrachyura</taxon>
        <taxon>Portunoidea</taxon>
        <taxon>Portunidae</taxon>
        <taxon>Portuninae</taxon>
        <taxon>Portunus</taxon>
    </lineage>
</organism>
<dbReference type="EMBL" id="VSRR010151304">
    <property type="protein sequence ID" value="MPD06450.1"/>
    <property type="molecule type" value="Genomic_DNA"/>
</dbReference>
<gene>
    <name evidence="2" type="ORF">E2C01_102264</name>
</gene>
<comment type="caution">
    <text evidence="2">The sequence shown here is derived from an EMBL/GenBank/DDBJ whole genome shotgun (WGS) entry which is preliminary data.</text>
</comment>
<keyword evidence="3" id="KW-1185">Reference proteome</keyword>
<evidence type="ECO:0000313" key="3">
    <source>
        <dbReference type="Proteomes" id="UP000324222"/>
    </source>
</evidence>
<name>A0A5B7KGV7_PORTR</name>
<reference evidence="2 3" key="1">
    <citation type="submission" date="2019-05" db="EMBL/GenBank/DDBJ databases">
        <title>Another draft genome of Portunus trituberculatus and its Hox gene families provides insights of decapod evolution.</title>
        <authorList>
            <person name="Jeong J.-H."/>
            <person name="Song I."/>
            <person name="Kim S."/>
            <person name="Choi T."/>
            <person name="Kim D."/>
            <person name="Ryu S."/>
            <person name="Kim W."/>
        </authorList>
    </citation>
    <scope>NUCLEOTIDE SEQUENCE [LARGE SCALE GENOMIC DNA]</scope>
    <source>
        <tissue evidence="2">Muscle</tissue>
    </source>
</reference>
<protein>
    <submittedName>
        <fullName evidence="2">Uncharacterized protein</fullName>
    </submittedName>
</protein>
<feature type="compositionally biased region" description="Pro residues" evidence="1">
    <location>
        <begin position="51"/>
        <end position="61"/>
    </location>
</feature>
<dbReference type="AlphaFoldDB" id="A0A5B7KGV7"/>
<dbReference type="Proteomes" id="UP000324222">
    <property type="component" value="Unassembled WGS sequence"/>
</dbReference>
<evidence type="ECO:0000256" key="1">
    <source>
        <dbReference type="SAM" id="MobiDB-lite"/>
    </source>
</evidence>
<proteinExistence type="predicted"/>